<sequence>MHLHWLKGTWGKSQSVGDHAQILPYSTAIRQRSIPHLPRCPRISLVLLLRTYLTSTDYRTSLNRNYTLRDVHRRRLPPHFSIPPSMPPPQAPLMRASPSYASVSGSGSSSQSSPAYSQGPIPSPHAFGPPGQELYSVQAPATPSYDSPLASLGMTVADPNVHRVPFPQQSGTVGLQNLSHSFGPGPQGLLPTSTWQPDGGYPSRQNAGDGWQVFGKFHH</sequence>
<evidence type="ECO:0000313" key="2">
    <source>
        <dbReference type="Proteomes" id="UP001207468"/>
    </source>
</evidence>
<keyword evidence="2" id="KW-1185">Reference proteome</keyword>
<comment type="caution">
    <text evidence="1">The sequence shown here is derived from an EMBL/GenBank/DDBJ whole genome shotgun (WGS) entry which is preliminary data.</text>
</comment>
<name>A0ACC0UR09_9AGAM</name>
<gene>
    <name evidence="1" type="ORF">F5148DRAFT_10100</name>
</gene>
<reference evidence="1" key="1">
    <citation type="submission" date="2021-03" db="EMBL/GenBank/DDBJ databases">
        <title>Evolutionary priming and transition to the ectomycorrhizal habit in an iconic lineage of mushroom-forming fungi: is preadaptation a requirement?</title>
        <authorList>
            <consortium name="DOE Joint Genome Institute"/>
            <person name="Looney B.P."/>
            <person name="Miyauchi S."/>
            <person name="Morin E."/>
            <person name="Drula E."/>
            <person name="Courty P.E."/>
            <person name="Chicoki N."/>
            <person name="Fauchery L."/>
            <person name="Kohler A."/>
            <person name="Kuo A."/>
            <person name="LaButti K."/>
            <person name="Pangilinan J."/>
            <person name="Lipzen A."/>
            <person name="Riley R."/>
            <person name="Andreopoulos W."/>
            <person name="He G."/>
            <person name="Johnson J."/>
            <person name="Barry K.W."/>
            <person name="Grigoriev I.V."/>
            <person name="Nagy L."/>
            <person name="Hibbett D."/>
            <person name="Henrissat B."/>
            <person name="Matheny P.B."/>
            <person name="Labbe J."/>
            <person name="Martin A.F."/>
        </authorList>
    </citation>
    <scope>NUCLEOTIDE SEQUENCE</scope>
    <source>
        <strain evidence="1">BPL698</strain>
    </source>
</reference>
<dbReference type="EMBL" id="JAGFNK010000001">
    <property type="protein sequence ID" value="KAI9513509.1"/>
    <property type="molecule type" value="Genomic_DNA"/>
</dbReference>
<proteinExistence type="predicted"/>
<accession>A0ACC0UR09</accession>
<dbReference type="Proteomes" id="UP001207468">
    <property type="component" value="Unassembled WGS sequence"/>
</dbReference>
<organism evidence="1 2">
    <name type="scientific">Russula earlei</name>
    <dbReference type="NCBI Taxonomy" id="71964"/>
    <lineage>
        <taxon>Eukaryota</taxon>
        <taxon>Fungi</taxon>
        <taxon>Dikarya</taxon>
        <taxon>Basidiomycota</taxon>
        <taxon>Agaricomycotina</taxon>
        <taxon>Agaricomycetes</taxon>
        <taxon>Russulales</taxon>
        <taxon>Russulaceae</taxon>
        <taxon>Russula</taxon>
    </lineage>
</organism>
<evidence type="ECO:0000313" key="1">
    <source>
        <dbReference type="EMBL" id="KAI9513509.1"/>
    </source>
</evidence>
<protein>
    <submittedName>
        <fullName evidence="1">Uncharacterized protein</fullName>
    </submittedName>
</protein>